<dbReference type="EMBL" id="LT629770">
    <property type="protein sequence ID" value="SDR91829.1"/>
    <property type="molecule type" value="Genomic_DNA"/>
</dbReference>
<organism evidence="2 3">
    <name type="scientific">Microbacterium paraoxydans</name>
    <dbReference type="NCBI Taxonomy" id="199592"/>
    <lineage>
        <taxon>Bacteria</taxon>
        <taxon>Bacillati</taxon>
        <taxon>Actinomycetota</taxon>
        <taxon>Actinomycetes</taxon>
        <taxon>Micrococcales</taxon>
        <taxon>Microbacteriaceae</taxon>
        <taxon>Microbacterium</taxon>
    </lineage>
</organism>
<name>A0A1H1N0Y6_9MICO</name>
<accession>A0A1H1N0Y6</accession>
<gene>
    <name evidence="2" type="ORF">SAMN04489809_0661</name>
</gene>
<evidence type="ECO:0000313" key="3">
    <source>
        <dbReference type="Proteomes" id="UP000182126"/>
    </source>
</evidence>
<evidence type="ECO:0000256" key="1">
    <source>
        <dbReference type="SAM" id="MobiDB-lite"/>
    </source>
</evidence>
<dbReference type="GeneID" id="36298847"/>
<sequence length="153" mass="16936">MNIDPREQAHAYDDWHVEDVPEPEMPEDRSEVRQVPEAVAAADVTKRKDTTVETPATDEMTGAAEAAEVEQKLEEHRARGIEWVRPTDLIARNTASLAGRGIDMEVEMSRKAREPLVAGLRNLSDRARRLSPLTAFGHGARHHAPTRAAVGKS</sequence>
<evidence type="ECO:0000313" key="2">
    <source>
        <dbReference type="EMBL" id="SDR91829.1"/>
    </source>
</evidence>
<dbReference type="Proteomes" id="UP000182126">
    <property type="component" value="Chromosome I"/>
</dbReference>
<dbReference type="AlphaFoldDB" id="A0A1H1N0Y6"/>
<protein>
    <submittedName>
        <fullName evidence="2">Uncharacterized protein</fullName>
    </submittedName>
</protein>
<feature type="compositionally biased region" description="Basic and acidic residues" evidence="1">
    <location>
        <begin position="1"/>
        <end position="19"/>
    </location>
</feature>
<dbReference type="RefSeq" id="WP_052001295.1">
    <property type="nucleotide sequence ID" value="NZ_LT629770.1"/>
</dbReference>
<proteinExistence type="predicted"/>
<feature type="region of interest" description="Disordered" evidence="1">
    <location>
        <begin position="1"/>
        <end position="34"/>
    </location>
</feature>
<reference evidence="2 3" key="1">
    <citation type="submission" date="2016-10" db="EMBL/GenBank/DDBJ databases">
        <authorList>
            <person name="de Groot N.N."/>
        </authorList>
    </citation>
    <scope>NUCLEOTIDE SEQUENCE [LARGE SCALE GENOMIC DNA]</scope>
    <source>
        <strain evidence="2 3">DSM 15019</strain>
    </source>
</reference>